<dbReference type="Proteomes" id="UP001266305">
    <property type="component" value="Unassembled WGS sequence"/>
</dbReference>
<proteinExistence type="inferred from homology"/>
<comment type="caution">
    <text evidence="6">Lacks conserved residue(s) required for the propagation of feature annotation.</text>
</comment>
<gene>
    <name evidence="9" type="primary">KIF18B_3</name>
    <name evidence="9" type="ORF">P7K49_013169</name>
</gene>
<keyword evidence="4" id="KW-0067">ATP-binding</keyword>
<evidence type="ECO:0000256" key="7">
    <source>
        <dbReference type="SAM" id="MobiDB-lite"/>
    </source>
</evidence>
<comment type="caution">
    <text evidence="9">The sequence shown here is derived from an EMBL/GenBank/DDBJ whole genome shotgun (WGS) entry which is preliminary data.</text>
</comment>
<dbReference type="PANTHER" id="PTHR47968:SF71">
    <property type="entry name" value="KINESIN-LIKE PROTEIN"/>
    <property type="match status" value="1"/>
</dbReference>
<feature type="region of interest" description="Disordered" evidence="7">
    <location>
        <begin position="148"/>
        <end position="177"/>
    </location>
</feature>
<dbReference type="InterPro" id="IPR027417">
    <property type="entry name" value="P-loop_NTPase"/>
</dbReference>
<feature type="compositionally biased region" description="Basic and acidic residues" evidence="7">
    <location>
        <begin position="204"/>
        <end position="214"/>
    </location>
</feature>
<evidence type="ECO:0000259" key="8">
    <source>
        <dbReference type="PROSITE" id="PS50067"/>
    </source>
</evidence>
<dbReference type="InterPro" id="IPR036961">
    <property type="entry name" value="Kinesin_motor_dom_sf"/>
</dbReference>
<evidence type="ECO:0000256" key="5">
    <source>
        <dbReference type="ARBA" id="ARBA00023212"/>
    </source>
</evidence>
<name>A0ABQ9VF62_SAGOE</name>
<dbReference type="InterPro" id="IPR001752">
    <property type="entry name" value="Kinesin_motor_dom"/>
</dbReference>
<keyword evidence="5" id="KW-0206">Cytoskeleton</keyword>
<dbReference type="InterPro" id="IPR027640">
    <property type="entry name" value="Kinesin-like_fam"/>
</dbReference>
<comment type="subcellular location">
    <subcellularLocation>
        <location evidence="1">Cytoplasm</location>
        <location evidence="1">Cytoskeleton</location>
    </subcellularLocation>
</comment>
<dbReference type="Pfam" id="PF00225">
    <property type="entry name" value="Kinesin"/>
    <property type="match status" value="1"/>
</dbReference>
<dbReference type="PANTHER" id="PTHR47968">
    <property type="entry name" value="CENTROMERE PROTEIN E"/>
    <property type="match status" value="1"/>
</dbReference>
<keyword evidence="2" id="KW-0963">Cytoplasm</keyword>
<reference evidence="9 10" key="1">
    <citation type="submission" date="2023-05" db="EMBL/GenBank/DDBJ databases">
        <title>B98-5 Cell Line De Novo Hybrid Assembly: An Optical Mapping Approach.</title>
        <authorList>
            <person name="Kananen K."/>
            <person name="Auerbach J.A."/>
            <person name="Kautto E."/>
            <person name="Blachly J.S."/>
        </authorList>
    </citation>
    <scope>NUCLEOTIDE SEQUENCE [LARGE SCALE GENOMIC DNA]</scope>
    <source>
        <strain evidence="9">B95-8</strain>
        <tissue evidence="9">Cell line</tissue>
    </source>
</reference>
<evidence type="ECO:0000313" key="9">
    <source>
        <dbReference type="EMBL" id="KAK2108004.1"/>
    </source>
</evidence>
<sequence length="357" mass="38973">MLTRGNCNSTQHPTDAKATSSCSHAIFQIFVKQQDRVPGLTQAIQVAKMSLIDLASSEQASSTHAKGERLREGANINRSLLALINVLNALADAKGCKTPVSYRDRDQALAEEQRDQSGLHISQDSTICQQLQAEVAALRKKLKVYEGGGWPPQDLGAPRSESLPQHQPCMPELPVGPGALQEESLVTEAQVERAMEGTSSDQEQCPKDQDEGPAEKVQTQMPEQNPTHALPESSGLILQPKLVMGHLSAQELDKDRSKQLALKMLCLAQWQYSLLQAANLLTPDMFTEFETLQQLCRKKTLSPGQRPLGLLAWLGGVTSGSRAVFRVKAFGIYWPCVPDHGKAAEWPPTHVGDSTLT</sequence>
<comment type="similarity">
    <text evidence="6">Belongs to the TRAFAC class myosin-kinesin ATPase superfamily. Kinesin family.</text>
</comment>
<evidence type="ECO:0000256" key="4">
    <source>
        <dbReference type="ARBA" id="ARBA00022840"/>
    </source>
</evidence>
<dbReference type="SUPFAM" id="SSF52540">
    <property type="entry name" value="P-loop containing nucleoside triphosphate hydrolases"/>
    <property type="match status" value="1"/>
</dbReference>
<evidence type="ECO:0000256" key="6">
    <source>
        <dbReference type="PROSITE-ProRule" id="PRU00283"/>
    </source>
</evidence>
<keyword evidence="3" id="KW-0547">Nucleotide-binding</keyword>
<feature type="region of interest" description="Disordered" evidence="7">
    <location>
        <begin position="192"/>
        <end position="230"/>
    </location>
</feature>
<dbReference type="PROSITE" id="PS50067">
    <property type="entry name" value="KINESIN_MOTOR_2"/>
    <property type="match status" value="1"/>
</dbReference>
<evidence type="ECO:0000256" key="2">
    <source>
        <dbReference type="ARBA" id="ARBA00022490"/>
    </source>
</evidence>
<organism evidence="9 10">
    <name type="scientific">Saguinus oedipus</name>
    <name type="common">Cotton-top tamarin</name>
    <name type="synonym">Oedipomidas oedipus</name>
    <dbReference type="NCBI Taxonomy" id="9490"/>
    <lineage>
        <taxon>Eukaryota</taxon>
        <taxon>Metazoa</taxon>
        <taxon>Chordata</taxon>
        <taxon>Craniata</taxon>
        <taxon>Vertebrata</taxon>
        <taxon>Euteleostomi</taxon>
        <taxon>Mammalia</taxon>
        <taxon>Eutheria</taxon>
        <taxon>Euarchontoglires</taxon>
        <taxon>Primates</taxon>
        <taxon>Haplorrhini</taxon>
        <taxon>Platyrrhini</taxon>
        <taxon>Cebidae</taxon>
        <taxon>Callitrichinae</taxon>
        <taxon>Saguinus</taxon>
    </lineage>
</organism>
<protein>
    <submittedName>
        <fullName evidence="9">Kinesin-like protein kif18b</fullName>
    </submittedName>
</protein>
<feature type="compositionally biased region" description="Polar residues" evidence="7">
    <location>
        <begin position="217"/>
        <end position="227"/>
    </location>
</feature>
<dbReference type="PRINTS" id="PR00380">
    <property type="entry name" value="KINESINHEAVY"/>
</dbReference>
<accession>A0ABQ9VF62</accession>
<dbReference type="EMBL" id="JASSZA010000006">
    <property type="protein sequence ID" value="KAK2108004.1"/>
    <property type="molecule type" value="Genomic_DNA"/>
</dbReference>
<keyword evidence="10" id="KW-1185">Reference proteome</keyword>
<evidence type="ECO:0000313" key="10">
    <source>
        <dbReference type="Proteomes" id="UP001266305"/>
    </source>
</evidence>
<evidence type="ECO:0000256" key="3">
    <source>
        <dbReference type="ARBA" id="ARBA00022741"/>
    </source>
</evidence>
<dbReference type="Gene3D" id="3.40.850.10">
    <property type="entry name" value="Kinesin motor domain"/>
    <property type="match status" value="1"/>
</dbReference>
<feature type="domain" description="Kinesin motor" evidence="8">
    <location>
        <begin position="1"/>
        <end position="104"/>
    </location>
</feature>
<evidence type="ECO:0000256" key="1">
    <source>
        <dbReference type="ARBA" id="ARBA00004245"/>
    </source>
</evidence>